<sequence>MPPKSKKEKQKETKKLVEDKTFGLKNKNKSKKVQQYVNQVEKQAQHKASQGEKKSGSDGSSGSKLSKKQQLEARMAELNLVYRPVKEKEKKISPEEAEKKRIAEEEERERLRIASLPVEDQIEEERAKLKTKTPVTLELFLAWKEKKAAERLTATEKKVAAAKSGGLTKHDLKKGGLLTGRELFEYNRDVFVDDANADDEVYERDEDYRSSDDEREGENEEGNGDAEAADEEAVEIADDALDDALDDAEAAVGDESLFS</sequence>
<organism evidence="6 7">
    <name type="scientific">Rhodosorus marinus</name>
    <dbReference type="NCBI Taxonomy" id="101924"/>
    <lineage>
        <taxon>Eukaryota</taxon>
        <taxon>Rhodophyta</taxon>
        <taxon>Stylonematophyceae</taxon>
        <taxon>Stylonematales</taxon>
        <taxon>Stylonemataceae</taxon>
        <taxon>Rhodosorus</taxon>
    </lineage>
</organism>
<evidence type="ECO:0000256" key="1">
    <source>
        <dbReference type="ARBA" id="ARBA00022723"/>
    </source>
</evidence>
<evidence type="ECO:0000313" key="6">
    <source>
        <dbReference type="EMBL" id="KAJ8906946.1"/>
    </source>
</evidence>
<dbReference type="AlphaFoldDB" id="A0AAV8UZB4"/>
<evidence type="ECO:0000313" key="7">
    <source>
        <dbReference type="Proteomes" id="UP001157974"/>
    </source>
</evidence>
<evidence type="ECO:0000256" key="3">
    <source>
        <dbReference type="ARBA" id="ARBA00022833"/>
    </source>
</evidence>
<feature type="compositionally biased region" description="Acidic residues" evidence="4">
    <location>
        <begin position="213"/>
        <end position="233"/>
    </location>
</feature>
<keyword evidence="2" id="KW-0863">Zinc-finger</keyword>
<dbReference type="Gene3D" id="6.20.400.10">
    <property type="match status" value="1"/>
</dbReference>
<dbReference type="PANTHER" id="PTHR12681:SF0">
    <property type="entry name" value="ZINC FINGER CCCH DOMAIN-CONTAINING PROTEIN 15"/>
    <property type="match status" value="1"/>
</dbReference>
<feature type="region of interest" description="Disordered" evidence="4">
    <location>
        <begin position="1"/>
        <end position="70"/>
    </location>
</feature>
<dbReference type="GO" id="GO:0002181">
    <property type="term" value="P:cytoplasmic translation"/>
    <property type="evidence" value="ECO:0007669"/>
    <property type="project" value="TreeGrafter"/>
</dbReference>
<feature type="domain" description="ZC3H15/TMA46 family C-terminal" evidence="5">
    <location>
        <begin position="117"/>
        <end position="209"/>
    </location>
</feature>
<evidence type="ECO:0000256" key="4">
    <source>
        <dbReference type="SAM" id="MobiDB-lite"/>
    </source>
</evidence>
<name>A0AAV8UZB4_9RHOD</name>
<feature type="region of interest" description="Disordered" evidence="4">
    <location>
        <begin position="87"/>
        <end position="106"/>
    </location>
</feature>
<evidence type="ECO:0000256" key="2">
    <source>
        <dbReference type="ARBA" id="ARBA00022771"/>
    </source>
</evidence>
<proteinExistence type="predicted"/>
<reference evidence="6 7" key="1">
    <citation type="journal article" date="2023" name="Nat. Commun.">
        <title>Origin of minicircular mitochondrial genomes in red algae.</title>
        <authorList>
            <person name="Lee Y."/>
            <person name="Cho C.H."/>
            <person name="Lee Y.M."/>
            <person name="Park S.I."/>
            <person name="Yang J.H."/>
            <person name="West J.A."/>
            <person name="Bhattacharya D."/>
            <person name="Yoon H.S."/>
        </authorList>
    </citation>
    <scope>NUCLEOTIDE SEQUENCE [LARGE SCALE GENOMIC DNA]</scope>
    <source>
        <strain evidence="6 7">CCMP1338</strain>
        <tissue evidence="6">Whole cell</tissue>
    </source>
</reference>
<feature type="compositionally biased region" description="Acidic residues" evidence="4">
    <location>
        <begin position="195"/>
        <end position="205"/>
    </location>
</feature>
<evidence type="ECO:0000259" key="5">
    <source>
        <dbReference type="Pfam" id="PF16543"/>
    </source>
</evidence>
<dbReference type="InterPro" id="IPR032378">
    <property type="entry name" value="ZC3H15/TMA46_C"/>
</dbReference>
<dbReference type="GO" id="GO:0008270">
    <property type="term" value="F:zinc ion binding"/>
    <property type="evidence" value="ECO:0007669"/>
    <property type="project" value="UniProtKB-KW"/>
</dbReference>
<gene>
    <name evidence="6" type="ORF">NDN08_003429</name>
</gene>
<dbReference type="EMBL" id="JAMWBK010000003">
    <property type="protein sequence ID" value="KAJ8906946.1"/>
    <property type="molecule type" value="Genomic_DNA"/>
</dbReference>
<dbReference type="Proteomes" id="UP001157974">
    <property type="component" value="Unassembled WGS sequence"/>
</dbReference>
<keyword evidence="3" id="KW-0862">Zinc</keyword>
<dbReference type="GO" id="GO:0005829">
    <property type="term" value="C:cytosol"/>
    <property type="evidence" value="ECO:0007669"/>
    <property type="project" value="TreeGrafter"/>
</dbReference>
<feature type="region of interest" description="Disordered" evidence="4">
    <location>
        <begin position="195"/>
        <end position="233"/>
    </location>
</feature>
<protein>
    <recommendedName>
        <fullName evidence="5">ZC3H15/TMA46 family C-terminal domain-containing protein</fullName>
    </recommendedName>
</protein>
<accession>A0AAV8UZB4</accession>
<keyword evidence="7" id="KW-1185">Reference proteome</keyword>
<dbReference type="PANTHER" id="PTHR12681">
    <property type="entry name" value="ZINC FINGER-CONTAINING PROTEIN P48ZNF"/>
    <property type="match status" value="1"/>
</dbReference>
<dbReference type="Pfam" id="PF16543">
    <property type="entry name" value="DFRP_C"/>
    <property type="match status" value="1"/>
</dbReference>
<feature type="compositionally biased region" description="Basic and acidic residues" evidence="4">
    <location>
        <begin position="9"/>
        <end position="22"/>
    </location>
</feature>
<feature type="compositionally biased region" description="Polar residues" evidence="4">
    <location>
        <begin position="33"/>
        <end position="48"/>
    </location>
</feature>
<keyword evidence="1" id="KW-0479">Metal-binding</keyword>
<comment type="caution">
    <text evidence="6">The sequence shown here is derived from an EMBL/GenBank/DDBJ whole genome shotgun (WGS) entry which is preliminary data.</text>
</comment>
<dbReference type="GO" id="GO:0003729">
    <property type="term" value="F:mRNA binding"/>
    <property type="evidence" value="ECO:0007669"/>
    <property type="project" value="TreeGrafter"/>
</dbReference>